<accession>A0A1X0DQ27</accession>
<dbReference type="EMBL" id="MVHR01000013">
    <property type="protein sequence ID" value="ORA73960.1"/>
    <property type="molecule type" value="Genomic_DNA"/>
</dbReference>
<dbReference type="AlphaFoldDB" id="A0A1X0DQ27"/>
<name>A0A1X0DQ27_MYCHE</name>
<proteinExistence type="predicted"/>
<comment type="caution">
    <text evidence="1">The sequence shown here is derived from an EMBL/GenBank/DDBJ whole genome shotgun (WGS) entry which is preliminary data.</text>
</comment>
<dbReference type="STRING" id="53376.BST25_11300"/>
<organism evidence="1 2">
    <name type="scientific">Mycobacterium heidelbergense</name>
    <dbReference type="NCBI Taxonomy" id="53376"/>
    <lineage>
        <taxon>Bacteria</taxon>
        <taxon>Bacillati</taxon>
        <taxon>Actinomycetota</taxon>
        <taxon>Actinomycetes</taxon>
        <taxon>Mycobacteriales</taxon>
        <taxon>Mycobacteriaceae</taxon>
        <taxon>Mycobacterium</taxon>
        <taxon>Mycobacterium simiae complex</taxon>
    </lineage>
</organism>
<evidence type="ECO:0000313" key="1">
    <source>
        <dbReference type="EMBL" id="ORA73960.1"/>
    </source>
</evidence>
<dbReference type="Proteomes" id="UP000192566">
    <property type="component" value="Unassembled WGS sequence"/>
</dbReference>
<keyword evidence="2" id="KW-1185">Reference proteome</keyword>
<evidence type="ECO:0000313" key="2">
    <source>
        <dbReference type="Proteomes" id="UP000192566"/>
    </source>
</evidence>
<gene>
    <name evidence="1" type="ORF">BST25_11300</name>
</gene>
<protein>
    <submittedName>
        <fullName evidence="1">Uncharacterized protein</fullName>
    </submittedName>
</protein>
<dbReference type="OrthoDB" id="4773873at2"/>
<reference evidence="1 2" key="1">
    <citation type="submission" date="2017-02" db="EMBL/GenBank/DDBJ databases">
        <title>The new phylogeny of genus Mycobacterium.</title>
        <authorList>
            <person name="Tortoli E."/>
            <person name="Trovato A."/>
            <person name="Cirillo D.M."/>
        </authorList>
    </citation>
    <scope>NUCLEOTIDE SEQUENCE [LARGE SCALE GENOMIC DNA]</scope>
    <source>
        <strain evidence="1 2">DSM 44471</strain>
    </source>
</reference>
<dbReference type="RefSeq" id="WP_083074085.1">
    <property type="nucleotide sequence ID" value="NZ_AP022615.1"/>
</dbReference>
<sequence>MSYRPMLIGRAQDQFADLIDHPSAYDALMERIIRLADTPWDAWPVYPDDQPDYRETQFGEHGLLSFRVDDNAELLIIFNILWTG</sequence>